<keyword evidence="2" id="KW-0472">Membrane</keyword>
<protein>
    <submittedName>
        <fullName evidence="3">Uncharacterized protein</fullName>
    </submittedName>
</protein>
<dbReference type="OrthoDB" id="432483at2759"/>
<reference evidence="3 4" key="1">
    <citation type="journal article" date="2019" name="Genome Biol. Evol.">
        <title>The Rhododendron genome and chromosomal organization provide insight into shared whole-genome duplications across the heath family (Ericaceae).</title>
        <authorList>
            <person name="Soza V.L."/>
            <person name="Lindsley D."/>
            <person name="Waalkes A."/>
            <person name="Ramage E."/>
            <person name="Patwardhan R.P."/>
            <person name="Burton J.N."/>
            <person name="Adey A."/>
            <person name="Kumar A."/>
            <person name="Qiu R."/>
            <person name="Shendure J."/>
            <person name="Hall B."/>
        </authorList>
    </citation>
    <scope>NUCLEOTIDE SEQUENCE [LARGE SCALE GENOMIC DNA]</scope>
    <source>
        <strain evidence="3">RSF 1966-606</strain>
    </source>
</reference>
<keyword evidence="2" id="KW-0812">Transmembrane</keyword>
<dbReference type="AlphaFoldDB" id="A0A6A4M320"/>
<evidence type="ECO:0000313" key="4">
    <source>
        <dbReference type="Proteomes" id="UP000428333"/>
    </source>
</evidence>
<organism evidence="3 4">
    <name type="scientific">Rhododendron williamsianum</name>
    <dbReference type="NCBI Taxonomy" id="262921"/>
    <lineage>
        <taxon>Eukaryota</taxon>
        <taxon>Viridiplantae</taxon>
        <taxon>Streptophyta</taxon>
        <taxon>Embryophyta</taxon>
        <taxon>Tracheophyta</taxon>
        <taxon>Spermatophyta</taxon>
        <taxon>Magnoliopsida</taxon>
        <taxon>eudicotyledons</taxon>
        <taxon>Gunneridae</taxon>
        <taxon>Pentapetalae</taxon>
        <taxon>asterids</taxon>
        <taxon>Ericales</taxon>
        <taxon>Ericaceae</taxon>
        <taxon>Ericoideae</taxon>
        <taxon>Rhodoreae</taxon>
        <taxon>Rhododendron</taxon>
    </lineage>
</organism>
<dbReference type="Proteomes" id="UP000428333">
    <property type="component" value="Linkage Group LG04"/>
</dbReference>
<feature type="region of interest" description="Disordered" evidence="1">
    <location>
        <begin position="139"/>
        <end position="192"/>
    </location>
</feature>
<comment type="caution">
    <text evidence="3">The sequence shown here is derived from an EMBL/GenBank/DDBJ whole genome shotgun (WGS) entry which is preliminary data.</text>
</comment>
<accession>A0A6A4M320</accession>
<feature type="non-terminal residue" evidence="3">
    <location>
        <position position="1"/>
    </location>
</feature>
<evidence type="ECO:0000256" key="2">
    <source>
        <dbReference type="SAM" id="Phobius"/>
    </source>
</evidence>
<keyword evidence="2" id="KW-1133">Transmembrane helix</keyword>
<keyword evidence="4" id="KW-1185">Reference proteome</keyword>
<name>A0A6A4M320_9ERIC</name>
<sequence>MGRVRVAMVRSGWCILGVGPFGSVVFASFCCGAAVVAIEATAERRRRLRRGGGPDHCKNDWLICDGKRRKIILHTYWNQLNSFGALYGCRMLVEVSKHTEGSKDKMTRPNGLPESLIRYDARQKEMATSSVTELVQAVKRPRALSESTDRPVTANGAPDRRHSVAGTRASMQKISELPEKKHKKSARQSFMA</sequence>
<gene>
    <name evidence="3" type="ORF">C3L33_06913</name>
</gene>
<proteinExistence type="predicted"/>
<dbReference type="EMBL" id="QEFC01000983">
    <property type="protein sequence ID" value="KAE9461167.1"/>
    <property type="molecule type" value="Genomic_DNA"/>
</dbReference>
<evidence type="ECO:0000313" key="3">
    <source>
        <dbReference type="EMBL" id="KAE9461167.1"/>
    </source>
</evidence>
<feature type="transmembrane region" description="Helical" evidence="2">
    <location>
        <begin position="20"/>
        <end position="40"/>
    </location>
</feature>
<evidence type="ECO:0000256" key="1">
    <source>
        <dbReference type="SAM" id="MobiDB-lite"/>
    </source>
</evidence>